<gene>
    <name evidence="1" type="ORF">ACFOMH_04735</name>
</gene>
<dbReference type="EMBL" id="JBHRXJ010000003">
    <property type="protein sequence ID" value="MFC3527469.1"/>
    <property type="molecule type" value="Genomic_DNA"/>
</dbReference>
<evidence type="ECO:0000313" key="1">
    <source>
        <dbReference type="EMBL" id="MFC3527469.1"/>
    </source>
</evidence>
<protein>
    <submittedName>
        <fullName evidence="1">Uncharacterized protein</fullName>
    </submittedName>
</protein>
<proteinExistence type="predicted"/>
<comment type="caution">
    <text evidence="1">The sequence shown here is derived from an EMBL/GenBank/DDBJ whole genome shotgun (WGS) entry which is preliminary data.</text>
</comment>
<accession>A0ABV7QZB9</accession>
<name>A0ABV7QZB9_9RHOB</name>
<dbReference type="Proteomes" id="UP001595721">
    <property type="component" value="Unassembled WGS sequence"/>
</dbReference>
<sequence length="76" mass="7627">MSVHSEKPAGQGGVLPLPELVRVSRGGTRPDPVIDGNGPGLGRVVVADLIGSLLPGPMIKAGAGSRRYPLPPPSPG</sequence>
<keyword evidence="2" id="KW-1185">Reference proteome</keyword>
<organism evidence="1 2">
    <name type="scientific">Paracoccus mangrovi</name>
    <dbReference type="NCBI Taxonomy" id="1715645"/>
    <lineage>
        <taxon>Bacteria</taxon>
        <taxon>Pseudomonadati</taxon>
        <taxon>Pseudomonadota</taxon>
        <taxon>Alphaproteobacteria</taxon>
        <taxon>Rhodobacterales</taxon>
        <taxon>Paracoccaceae</taxon>
        <taxon>Paracoccus</taxon>
    </lineage>
</organism>
<reference evidence="2" key="1">
    <citation type="journal article" date="2019" name="Int. J. Syst. Evol. Microbiol.">
        <title>The Global Catalogue of Microorganisms (GCM) 10K type strain sequencing project: providing services to taxonomists for standard genome sequencing and annotation.</title>
        <authorList>
            <consortium name="The Broad Institute Genomics Platform"/>
            <consortium name="The Broad Institute Genome Sequencing Center for Infectious Disease"/>
            <person name="Wu L."/>
            <person name="Ma J."/>
        </authorList>
    </citation>
    <scope>NUCLEOTIDE SEQUENCE [LARGE SCALE GENOMIC DNA]</scope>
    <source>
        <strain evidence="2">KCTC 42899</strain>
    </source>
</reference>
<dbReference type="RefSeq" id="WP_377742964.1">
    <property type="nucleotide sequence ID" value="NZ_JBHRXJ010000003.1"/>
</dbReference>
<evidence type="ECO:0000313" key="2">
    <source>
        <dbReference type="Proteomes" id="UP001595721"/>
    </source>
</evidence>